<dbReference type="Gene3D" id="3.30.2350.10">
    <property type="entry name" value="Pseudouridine synthase"/>
    <property type="match status" value="2"/>
</dbReference>
<dbReference type="Proteomes" id="UP000015104">
    <property type="component" value="Unassembled WGS sequence"/>
</dbReference>
<keyword evidence="7" id="KW-1185">Reference proteome</keyword>
<dbReference type="GO" id="GO:1990481">
    <property type="term" value="P:mRNA pseudouridine synthesis"/>
    <property type="evidence" value="ECO:0007669"/>
    <property type="project" value="TreeGrafter"/>
</dbReference>
<dbReference type="EnsemblMetazoa" id="tetur07g06810.1">
    <property type="protein sequence ID" value="tetur07g06810.1"/>
    <property type="gene ID" value="tetur07g06810"/>
</dbReference>
<accession>T1KA04</accession>
<name>T1KA04_TETUR</name>
<organism evidence="6 7">
    <name type="scientific">Tetranychus urticae</name>
    <name type="common">Two-spotted spider mite</name>
    <dbReference type="NCBI Taxonomy" id="32264"/>
    <lineage>
        <taxon>Eukaryota</taxon>
        <taxon>Metazoa</taxon>
        <taxon>Ecdysozoa</taxon>
        <taxon>Arthropoda</taxon>
        <taxon>Chelicerata</taxon>
        <taxon>Arachnida</taxon>
        <taxon>Acari</taxon>
        <taxon>Acariformes</taxon>
        <taxon>Trombidiformes</taxon>
        <taxon>Prostigmata</taxon>
        <taxon>Eleutherengona</taxon>
        <taxon>Raphignathae</taxon>
        <taxon>Tetranychoidea</taxon>
        <taxon>Tetranychidae</taxon>
        <taxon>Tetranychus</taxon>
    </lineage>
</organism>
<dbReference type="PANTHER" id="PTHR13767:SF2">
    <property type="entry name" value="PSEUDOURIDYLATE SYNTHASE TRUB1"/>
    <property type="match status" value="1"/>
</dbReference>
<proteinExistence type="inferred from homology"/>
<dbReference type="GO" id="GO:0003723">
    <property type="term" value="F:RNA binding"/>
    <property type="evidence" value="ECO:0007669"/>
    <property type="project" value="InterPro"/>
</dbReference>
<dbReference type="InterPro" id="IPR002501">
    <property type="entry name" value="PsdUridine_synth_N"/>
</dbReference>
<reference evidence="6" key="2">
    <citation type="submission" date="2015-06" db="UniProtKB">
        <authorList>
            <consortium name="EnsemblMetazoa"/>
        </authorList>
    </citation>
    <scope>IDENTIFICATION</scope>
</reference>
<protein>
    <recommendedName>
        <fullName evidence="2">tRNA pseudouridine(55) synthase</fullName>
        <ecNumber evidence="2">5.4.99.25</ecNumber>
    </recommendedName>
</protein>
<dbReference type="HOGENOM" id="CLU_957540_0_0_1"/>
<dbReference type="STRING" id="32264.T1KA04"/>
<evidence type="ECO:0000256" key="2">
    <source>
        <dbReference type="ARBA" id="ARBA00012787"/>
    </source>
</evidence>
<keyword evidence="4" id="KW-0413">Isomerase</keyword>
<dbReference type="OrthoDB" id="9995526at2759"/>
<dbReference type="KEGG" id="tut:107361551"/>
<dbReference type="GO" id="GO:0160148">
    <property type="term" value="F:tRNA pseudouridine(55) synthase activity"/>
    <property type="evidence" value="ECO:0007669"/>
    <property type="project" value="UniProtKB-EC"/>
</dbReference>
<dbReference type="AlphaFoldDB" id="T1KA04"/>
<reference evidence="7" key="1">
    <citation type="submission" date="2011-08" db="EMBL/GenBank/DDBJ databases">
        <authorList>
            <person name="Rombauts S."/>
        </authorList>
    </citation>
    <scope>NUCLEOTIDE SEQUENCE</scope>
    <source>
        <strain evidence="7">London</strain>
    </source>
</reference>
<dbReference type="SUPFAM" id="SSF55120">
    <property type="entry name" value="Pseudouridine synthase"/>
    <property type="match status" value="1"/>
</dbReference>
<dbReference type="EC" id="5.4.99.25" evidence="2"/>
<dbReference type="EMBL" id="CAEY01001893">
    <property type="status" value="NOT_ANNOTATED_CDS"/>
    <property type="molecule type" value="Genomic_DNA"/>
</dbReference>
<evidence type="ECO:0000313" key="6">
    <source>
        <dbReference type="EnsemblMetazoa" id="tetur07g06810.1"/>
    </source>
</evidence>
<sequence>MSRSFVSRVKGIVPIYKEAGISSFTILKWIKLHIAYENFGGKHWYIPHVESYRNLEPYASGVCTVGIGGPSLYIKYLQFCDCRYSVKIKMGQSTTNDFYKSDIIDTKPFNHVNLDDVKNACLSFIGSHIQVMPFVTFREPCSWYELDTLHNEEADNYGENRDLTSPNFWNGEDQMRYKVRDVVHHRRVTCHSIEITDFDPPDISLEIFCGTTFVIRSFVKDLCEKLGTCGSIVKLERTQEGPFTLDHCIDKTDLYLKYLKPALQTNTVFYIDHVRQHLDKLPFYGDKRIKK</sequence>
<feature type="domain" description="Pseudouridine synthase II N-terminal" evidence="5">
    <location>
        <begin position="55"/>
        <end position="134"/>
    </location>
</feature>
<evidence type="ECO:0000256" key="1">
    <source>
        <dbReference type="ARBA" id="ARBA00008999"/>
    </source>
</evidence>
<dbReference type="InterPro" id="IPR014780">
    <property type="entry name" value="tRNA_psdUridine_synth_TruB"/>
</dbReference>
<comment type="similarity">
    <text evidence="1">Belongs to the pseudouridine synthase TruB family.</text>
</comment>
<dbReference type="PANTHER" id="PTHR13767">
    <property type="entry name" value="TRNA-PSEUDOURIDINE SYNTHASE"/>
    <property type="match status" value="1"/>
</dbReference>
<keyword evidence="3" id="KW-0819">tRNA processing</keyword>
<gene>
    <name evidence="6" type="primary">107361551</name>
</gene>
<dbReference type="eggNOG" id="KOG2529">
    <property type="taxonomic scope" value="Eukaryota"/>
</dbReference>
<dbReference type="Pfam" id="PF01509">
    <property type="entry name" value="TruB_N"/>
    <property type="match status" value="1"/>
</dbReference>
<evidence type="ECO:0000256" key="3">
    <source>
        <dbReference type="ARBA" id="ARBA00022694"/>
    </source>
</evidence>
<dbReference type="GO" id="GO:0006400">
    <property type="term" value="P:tRNA modification"/>
    <property type="evidence" value="ECO:0007669"/>
    <property type="project" value="TreeGrafter"/>
</dbReference>
<evidence type="ECO:0000259" key="5">
    <source>
        <dbReference type="Pfam" id="PF01509"/>
    </source>
</evidence>
<evidence type="ECO:0000313" key="7">
    <source>
        <dbReference type="Proteomes" id="UP000015104"/>
    </source>
</evidence>
<dbReference type="InterPro" id="IPR020103">
    <property type="entry name" value="PsdUridine_synth_cat_dom_sf"/>
</dbReference>
<evidence type="ECO:0000256" key="4">
    <source>
        <dbReference type="ARBA" id="ARBA00023235"/>
    </source>
</evidence>